<organism evidence="2 3">
    <name type="scientific">Pseudonocardia broussonetiae</name>
    <dbReference type="NCBI Taxonomy" id="2736640"/>
    <lineage>
        <taxon>Bacteria</taxon>
        <taxon>Bacillati</taxon>
        <taxon>Actinomycetota</taxon>
        <taxon>Actinomycetes</taxon>
        <taxon>Pseudonocardiales</taxon>
        <taxon>Pseudonocardiaceae</taxon>
        <taxon>Pseudonocardia</taxon>
    </lineage>
</organism>
<evidence type="ECO:0000313" key="2">
    <source>
        <dbReference type="EMBL" id="QJY45265.1"/>
    </source>
</evidence>
<keyword evidence="2" id="KW-0378">Hydrolase</keyword>
<accession>A0A6M6JDZ3</accession>
<dbReference type="AlphaFoldDB" id="A0A6M6JDZ3"/>
<keyword evidence="3" id="KW-1185">Reference proteome</keyword>
<evidence type="ECO:0000313" key="3">
    <source>
        <dbReference type="Proteomes" id="UP000505377"/>
    </source>
</evidence>
<sequence length="433" mass="43022">MGAGARVRNGVRGLVAAAALICLLGAFALTDREPGTAGYGAAASSGPDCAPAWAGAWHAAAQPGPADPSLAGRTLRMVVVPQVTGSQVRVRLSNAYGATPMQVGTVSAGWSDGAAGLVPGTMRPVAFGGLSGVTVAPGAEAVSDPVALVAEVGRPLAVSLFLVTPPDVLTQHGVALQTSYLSRPGDAALADDGAAFDTPVTSWMVLTGVDVLAPRPVNSVVTIGDSITDGVGAGPGERWSDALSRRLTAAGGPSVMAVLNSGISRNQLLSDAPLVDGDSPLSRYDRDVGAATDVVLHIGTNDIAAGRKADAIVAGMVAFAERAHAGGTRVVLTTITPSATGAHGTPEAIATRESVNAWVRAHGVEHADGVADFAAAVADPADASRLAPAFDSGDGLHLSAAGYRALADALDPALLSGSPCLDGGESRVLVSGP</sequence>
<dbReference type="InterPro" id="IPR036514">
    <property type="entry name" value="SGNH_hydro_sf"/>
</dbReference>
<dbReference type="RefSeq" id="WP_172155114.1">
    <property type="nucleotide sequence ID" value="NZ_CP053564.1"/>
</dbReference>
<protein>
    <submittedName>
        <fullName evidence="2">SGNH/GDSL hydrolase family protein</fullName>
    </submittedName>
</protein>
<evidence type="ECO:0000259" key="1">
    <source>
        <dbReference type="Pfam" id="PF13472"/>
    </source>
</evidence>
<gene>
    <name evidence="2" type="ORF">HOP40_05045</name>
</gene>
<dbReference type="GO" id="GO:0016787">
    <property type="term" value="F:hydrolase activity"/>
    <property type="evidence" value="ECO:0007669"/>
    <property type="project" value="UniProtKB-KW"/>
</dbReference>
<proteinExistence type="predicted"/>
<dbReference type="EMBL" id="CP053564">
    <property type="protein sequence ID" value="QJY45265.1"/>
    <property type="molecule type" value="Genomic_DNA"/>
</dbReference>
<dbReference type="KEGG" id="pbro:HOP40_05045"/>
<dbReference type="SUPFAM" id="SSF52266">
    <property type="entry name" value="SGNH hydrolase"/>
    <property type="match status" value="1"/>
</dbReference>
<dbReference type="Proteomes" id="UP000505377">
    <property type="component" value="Chromosome"/>
</dbReference>
<dbReference type="PANTHER" id="PTHR43784">
    <property type="entry name" value="GDSL-LIKE LIPASE/ACYLHYDROLASE, PUTATIVE (AFU_ORTHOLOGUE AFUA_2G00820)-RELATED"/>
    <property type="match status" value="1"/>
</dbReference>
<reference evidence="2 3" key="1">
    <citation type="submission" date="2020-05" db="EMBL/GenBank/DDBJ databases">
        <authorList>
            <person name="Mo P."/>
        </authorList>
    </citation>
    <scope>NUCLEOTIDE SEQUENCE [LARGE SCALE GENOMIC DNA]</scope>
    <source>
        <strain evidence="2 3">Gen01</strain>
    </source>
</reference>
<dbReference type="PANTHER" id="PTHR43784:SF2">
    <property type="entry name" value="GDSL-LIKE LIPASE_ACYLHYDROLASE, PUTATIVE (AFU_ORTHOLOGUE AFUA_2G00820)-RELATED"/>
    <property type="match status" value="1"/>
</dbReference>
<dbReference type="Pfam" id="PF13472">
    <property type="entry name" value="Lipase_GDSL_2"/>
    <property type="match status" value="1"/>
</dbReference>
<feature type="domain" description="SGNH hydrolase-type esterase" evidence="1">
    <location>
        <begin position="223"/>
        <end position="405"/>
    </location>
</feature>
<dbReference type="Gene3D" id="3.40.50.1110">
    <property type="entry name" value="SGNH hydrolase"/>
    <property type="match status" value="1"/>
</dbReference>
<name>A0A6M6JDZ3_9PSEU</name>
<dbReference type="InterPro" id="IPR053140">
    <property type="entry name" value="GDSL_Rv0518-like"/>
</dbReference>
<dbReference type="InterPro" id="IPR013830">
    <property type="entry name" value="SGNH_hydro"/>
</dbReference>